<comment type="caution">
    <text evidence="7">The sequence shown here is derived from an EMBL/GenBank/DDBJ whole genome shotgun (WGS) entry which is preliminary data.</text>
</comment>
<sequence length="216" mass="24157">MSSIILAVPNAIIRTGMQTLLEQNFNDDCVTVTSVNQLRQACHNHDDAIVILFSRLGGDATVELWRRLQRRHCELQLIVLGETYQDVLDFQCGLPQVDAYLLNDGRPEELISAVRALKTGCVFVASGVAEYLAKNPRTPNKQGLVDRLSDRELQVAQMLSRGVRVVDIAKHLSISSKTINTFRYRIFAKLGINSDVQLSHMAIQAGLVDLIQFERP</sequence>
<evidence type="ECO:0000256" key="2">
    <source>
        <dbReference type="ARBA" id="ARBA00023125"/>
    </source>
</evidence>
<dbReference type="SUPFAM" id="SSF46894">
    <property type="entry name" value="C-terminal effector domain of the bipartite response regulators"/>
    <property type="match status" value="1"/>
</dbReference>
<dbReference type="Pfam" id="PF00196">
    <property type="entry name" value="GerE"/>
    <property type="match status" value="1"/>
</dbReference>
<dbReference type="InterPro" id="IPR011006">
    <property type="entry name" value="CheY-like_superfamily"/>
</dbReference>
<dbReference type="CDD" id="cd06170">
    <property type="entry name" value="LuxR_C_like"/>
    <property type="match status" value="1"/>
</dbReference>
<accession>A0A432ZTP5</accession>
<dbReference type="OrthoDB" id="9796655at2"/>
<gene>
    <name evidence="7" type="ORF">CWI84_00400</name>
</gene>
<evidence type="ECO:0000259" key="5">
    <source>
        <dbReference type="PROSITE" id="PS50043"/>
    </source>
</evidence>
<dbReference type="InterPro" id="IPR000792">
    <property type="entry name" value="Tscrpt_reg_LuxR_C"/>
</dbReference>
<dbReference type="Gene3D" id="3.40.50.2300">
    <property type="match status" value="1"/>
</dbReference>
<dbReference type="PANTHER" id="PTHR43214:SF41">
    <property type="entry name" value="NITRATE_NITRITE RESPONSE REGULATOR PROTEIN NARP"/>
    <property type="match status" value="1"/>
</dbReference>
<dbReference type="PANTHER" id="PTHR43214">
    <property type="entry name" value="TWO-COMPONENT RESPONSE REGULATOR"/>
    <property type="match status" value="1"/>
</dbReference>
<evidence type="ECO:0000256" key="4">
    <source>
        <dbReference type="PROSITE-ProRule" id="PRU00169"/>
    </source>
</evidence>
<keyword evidence="8" id="KW-1185">Reference proteome</keyword>
<dbReference type="GO" id="GO:0006355">
    <property type="term" value="P:regulation of DNA-templated transcription"/>
    <property type="evidence" value="ECO:0007669"/>
    <property type="project" value="InterPro"/>
</dbReference>
<comment type="caution">
    <text evidence="4">Lacks conserved residue(s) required for the propagation of feature annotation.</text>
</comment>
<dbReference type="SMART" id="SM00421">
    <property type="entry name" value="HTH_LUXR"/>
    <property type="match status" value="1"/>
</dbReference>
<dbReference type="AlphaFoldDB" id="A0A432ZTP5"/>
<dbReference type="PROSITE" id="PS50043">
    <property type="entry name" value="HTH_LUXR_2"/>
    <property type="match status" value="1"/>
</dbReference>
<keyword evidence="3" id="KW-0804">Transcription</keyword>
<evidence type="ECO:0000313" key="7">
    <source>
        <dbReference type="EMBL" id="RUO81259.1"/>
    </source>
</evidence>
<dbReference type="RefSeq" id="WP_126840605.1">
    <property type="nucleotide sequence ID" value="NZ_PIQH01000001.1"/>
</dbReference>
<reference evidence="7 8" key="1">
    <citation type="journal article" date="2011" name="Front. Microbiol.">
        <title>Genomic signatures of strain selection and enhancement in Bacillus atrophaeus var. globigii, a historical biowarfare simulant.</title>
        <authorList>
            <person name="Gibbons H.S."/>
            <person name="Broomall S.M."/>
            <person name="McNew L.A."/>
            <person name="Daligault H."/>
            <person name="Chapman C."/>
            <person name="Bruce D."/>
            <person name="Karavis M."/>
            <person name="Krepps M."/>
            <person name="McGregor P.A."/>
            <person name="Hong C."/>
            <person name="Park K.H."/>
            <person name="Akmal A."/>
            <person name="Feldman A."/>
            <person name="Lin J.S."/>
            <person name="Chang W.E."/>
            <person name="Higgs B.W."/>
            <person name="Demirev P."/>
            <person name="Lindquist J."/>
            <person name="Liem A."/>
            <person name="Fochler E."/>
            <person name="Read T.D."/>
            <person name="Tapia R."/>
            <person name="Johnson S."/>
            <person name="Bishop-Lilly K.A."/>
            <person name="Detter C."/>
            <person name="Han C."/>
            <person name="Sozhamannan S."/>
            <person name="Rosenzweig C.N."/>
            <person name="Skowronski E.W."/>
        </authorList>
    </citation>
    <scope>NUCLEOTIDE SEQUENCE [LARGE SCALE GENOMIC DNA]</scope>
    <source>
        <strain evidence="7 8">CC-PW-9</strain>
    </source>
</reference>
<keyword evidence="1" id="KW-0805">Transcription regulation</keyword>
<dbReference type="GO" id="GO:0000160">
    <property type="term" value="P:phosphorelay signal transduction system"/>
    <property type="evidence" value="ECO:0007669"/>
    <property type="project" value="InterPro"/>
</dbReference>
<protein>
    <submittedName>
        <fullName evidence="7">Helix-turn-helix transcriptional regulator</fullName>
    </submittedName>
</protein>
<dbReference type="PRINTS" id="PR00038">
    <property type="entry name" value="HTHLUXR"/>
</dbReference>
<evidence type="ECO:0000256" key="3">
    <source>
        <dbReference type="ARBA" id="ARBA00023163"/>
    </source>
</evidence>
<dbReference type="GO" id="GO:0003677">
    <property type="term" value="F:DNA binding"/>
    <property type="evidence" value="ECO:0007669"/>
    <property type="project" value="UniProtKB-KW"/>
</dbReference>
<dbReference type="InterPro" id="IPR016032">
    <property type="entry name" value="Sig_transdc_resp-reg_C-effctor"/>
</dbReference>
<dbReference type="Proteomes" id="UP000287996">
    <property type="component" value="Unassembled WGS sequence"/>
</dbReference>
<keyword evidence="2" id="KW-0238">DNA-binding</keyword>
<dbReference type="EMBL" id="PIQH01000001">
    <property type="protein sequence ID" value="RUO81259.1"/>
    <property type="molecule type" value="Genomic_DNA"/>
</dbReference>
<evidence type="ECO:0000313" key="8">
    <source>
        <dbReference type="Proteomes" id="UP000287996"/>
    </source>
</evidence>
<dbReference type="InterPro" id="IPR039420">
    <property type="entry name" value="WalR-like"/>
</dbReference>
<feature type="domain" description="Response regulatory" evidence="6">
    <location>
        <begin position="3"/>
        <end position="118"/>
    </location>
</feature>
<dbReference type="PROSITE" id="PS50110">
    <property type="entry name" value="RESPONSE_REGULATORY"/>
    <property type="match status" value="1"/>
</dbReference>
<dbReference type="InterPro" id="IPR001789">
    <property type="entry name" value="Sig_transdc_resp-reg_receiver"/>
</dbReference>
<evidence type="ECO:0000256" key="1">
    <source>
        <dbReference type="ARBA" id="ARBA00023015"/>
    </source>
</evidence>
<organism evidence="7 8">
    <name type="scientific">Idiomarina tyrosinivorans</name>
    <dbReference type="NCBI Taxonomy" id="1445662"/>
    <lineage>
        <taxon>Bacteria</taxon>
        <taxon>Pseudomonadati</taxon>
        <taxon>Pseudomonadota</taxon>
        <taxon>Gammaproteobacteria</taxon>
        <taxon>Alteromonadales</taxon>
        <taxon>Idiomarinaceae</taxon>
        <taxon>Idiomarina</taxon>
    </lineage>
</organism>
<proteinExistence type="predicted"/>
<feature type="domain" description="HTH luxR-type" evidence="5">
    <location>
        <begin position="141"/>
        <end position="206"/>
    </location>
</feature>
<dbReference type="PROSITE" id="PS00622">
    <property type="entry name" value="HTH_LUXR_1"/>
    <property type="match status" value="1"/>
</dbReference>
<evidence type="ECO:0000259" key="6">
    <source>
        <dbReference type="PROSITE" id="PS50110"/>
    </source>
</evidence>
<name>A0A432ZTP5_9GAMM</name>
<dbReference type="SUPFAM" id="SSF52172">
    <property type="entry name" value="CheY-like"/>
    <property type="match status" value="1"/>
</dbReference>